<sequence>KYRKWLTYGLRGVALVFVPICAAMPSSMVLYWFSSGTFAAVNNILFEYSPFRRLVRLPKSDTESHSPFQALRQKAKARYWNR</sequence>
<evidence type="ECO:0000313" key="2">
    <source>
        <dbReference type="EMBL" id="CEK97971.1"/>
    </source>
</evidence>
<feature type="non-terminal residue" evidence="2">
    <location>
        <position position="1"/>
    </location>
</feature>
<name>A0A0B7C045_9EUPU</name>
<organism evidence="2">
    <name type="scientific">Arion vulgaris</name>
    <dbReference type="NCBI Taxonomy" id="1028688"/>
    <lineage>
        <taxon>Eukaryota</taxon>
        <taxon>Metazoa</taxon>
        <taxon>Spiralia</taxon>
        <taxon>Lophotrochozoa</taxon>
        <taxon>Mollusca</taxon>
        <taxon>Gastropoda</taxon>
        <taxon>Heterobranchia</taxon>
        <taxon>Euthyneura</taxon>
        <taxon>Panpulmonata</taxon>
        <taxon>Eupulmonata</taxon>
        <taxon>Stylommatophora</taxon>
        <taxon>Helicina</taxon>
        <taxon>Arionoidea</taxon>
        <taxon>Arionidae</taxon>
        <taxon>Arion</taxon>
    </lineage>
</organism>
<reference evidence="2" key="1">
    <citation type="submission" date="2014-12" db="EMBL/GenBank/DDBJ databases">
        <title>Insight into the proteome of Arion vulgaris.</title>
        <authorList>
            <person name="Aradska J."/>
            <person name="Bulat T."/>
            <person name="Smidak R."/>
            <person name="Sarate P."/>
            <person name="Gangsoo J."/>
            <person name="Sialana F."/>
            <person name="Bilban M."/>
            <person name="Lubec G."/>
        </authorList>
    </citation>
    <scope>NUCLEOTIDE SEQUENCE</scope>
    <source>
        <tissue evidence="2">Skin</tissue>
    </source>
</reference>
<feature type="transmembrane region" description="Helical" evidence="1">
    <location>
        <begin position="12"/>
        <end position="33"/>
    </location>
</feature>
<dbReference type="EMBL" id="HACG01051100">
    <property type="protein sequence ID" value="CEK97971.1"/>
    <property type="molecule type" value="Transcribed_RNA"/>
</dbReference>
<keyword evidence="1" id="KW-1133">Transmembrane helix</keyword>
<gene>
    <name evidence="2" type="primary">ORF217413</name>
</gene>
<protein>
    <submittedName>
        <fullName evidence="2">Uncharacterized protein</fullName>
    </submittedName>
</protein>
<evidence type="ECO:0000256" key="1">
    <source>
        <dbReference type="SAM" id="Phobius"/>
    </source>
</evidence>
<dbReference type="AlphaFoldDB" id="A0A0B7C045"/>
<keyword evidence="1" id="KW-0472">Membrane</keyword>
<keyword evidence="1" id="KW-0812">Transmembrane</keyword>
<accession>A0A0B7C045</accession>
<proteinExistence type="predicted"/>